<dbReference type="SUPFAM" id="SSF52788">
    <property type="entry name" value="Phosphotyrosine protein phosphatases I"/>
    <property type="match status" value="1"/>
</dbReference>
<evidence type="ECO:0000313" key="2">
    <source>
        <dbReference type="Proteomes" id="UP000223913"/>
    </source>
</evidence>
<keyword evidence="2" id="KW-1185">Reference proteome</keyword>
<dbReference type="EMBL" id="PDUD01000028">
    <property type="protein sequence ID" value="PHN03950.1"/>
    <property type="molecule type" value="Genomic_DNA"/>
</dbReference>
<dbReference type="AlphaFoldDB" id="A0A2D0N6E3"/>
<dbReference type="OrthoDB" id="9793058at2"/>
<proteinExistence type="predicted"/>
<dbReference type="Gene3D" id="3.40.50.2300">
    <property type="match status" value="1"/>
</dbReference>
<comment type="caution">
    <text evidence="1">The sequence shown here is derived from an EMBL/GenBank/DDBJ whole genome shotgun (WGS) entry which is preliminary data.</text>
</comment>
<organism evidence="1 2">
    <name type="scientific">Flavilitoribacter nigricans (strain ATCC 23147 / DSM 23189 / NBRC 102662 / NCIMB 1420 / SS-2)</name>
    <name type="common">Lewinella nigricans</name>
    <dbReference type="NCBI Taxonomy" id="1122177"/>
    <lineage>
        <taxon>Bacteria</taxon>
        <taxon>Pseudomonadati</taxon>
        <taxon>Bacteroidota</taxon>
        <taxon>Saprospiria</taxon>
        <taxon>Saprospirales</taxon>
        <taxon>Lewinellaceae</taxon>
        <taxon>Flavilitoribacter</taxon>
    </lineage>
</organism>
<accession>A0A2D0N6E3</accession>
<protein>
    <submittedName>
        <fullName evidence="1">Protein-tyrosine-phosphatase</fullName>
    </submittedName>
</protein>
<sequence length="209" mass="23647">MLYPAIEKIIRELLREADRIPEPRKLELQQLADYIGQRLEQDLPVQLNFICTHNSRRSHLGQIWAAVAATYFALPGIKTFSGGTEATAFNPRAVAALERIGFRIQPAGGENPRYEIRYSDTATPLTAWSKTYNDPSNPAREFAAIMTCSDADENCPFIPGAELRLPLTYRDPKEADGTPQEGQRYDERARQIGRELLWAMQLVAQNRQV</sequence>
<evidence type="ECO:0000313" key="1">
    <source>
        <dbReference type="EMBL" id="PHN03950.1"/>
    </source>
</evidence>
<dbReference type="PANTHER" id="PTHR43428">
    <property type="entry name" value="ARSENATE REDUCTASE"/>
    <property type="match status" value="1"/>
</dbReference>
<gene>
    <name evidence="1" type="ORF">CRP01_24065</name>
</gene>
<dbReference type="PANTHER" id="PTHR43428:SF1">
    <property type="entry name" value="ARSENATE REDUCTASE"/>
    <property type="match status" value="1"/>
</dbReference>
<dbReference type="RefSeq" id="WP_099152663.1">
    <property type="nucleotide sequence ID" value="NZ_PDUD01000028.1"/>
</dbReference>
<dbReference type="InterPro" id="IPR036196">
    <property type="entry name" value="Ptyr_pPase_sf"/>
</dbReference>
<dbReference type="Proteomes" id="UP000223913">
    <property type="component" value="Unassembled WGS sequence"/>
</dbReference>
<reference evidence="1 2" key="1">
    <citation type="submission" date="2017-10" db="EMBL/GenBank/DDBJ databases">
        <title>The draft genome sequence of Lewinella nigricans NBRC 102662.</title>
        <authorList>
            <person name="Wang K."/>
        </authorList>
    </citation>
    <scope>NUCLEOTIDE SEQUENCE [LARGE SCALE GENOMIC DNA]</scope>
    <source>
        <strain evidence="1 2">NBRC 102662</strain>
    </source>
</reference>
<name>A0A2D0N6E3_FLAN2</name>